<keyword evidence="5" id="KW-1185">Reference proteome</keyword>
<evidence type="ECO:0000256" key="2">
    <source>
        <dbReference type="SAM" id="MobiDB-lite"/>
    </source>
</evidence>
<organism evidence="4 5">
    <name type="scientific">Paragemmobacter kunshanensis</name>
    <dbReference type="NCBI Taxonomy" id="2583234"/>
    <lineage>
        <taxon>Bacteria</taxon>
        <taxon>Pseudomonadati</taxon>
        <taxon>Pseudomonadota</taxon>
        <taxon>Alphaproteobacteria</taxon>
        <taxon>Rhodobacterales</taxon>
        <taxon>Paracoccaceae</taxon>
        <taxon>Paragemmobacter</taxon>
    </lineage>
</organism>
<keyword evidence="1" id="KW-0175">Coiled coil</keyword>
<evidence type="ECO:0000256" key="3">
    <source>
        <dbReference type="SAM" id="SignalP"/>
    </source>
</evidence>
<sequence>MPRLRSAPFAAALAVALALMGAGQGALAQEQAEEVLPRAPVLMLDRNRLFADSAFGKAAEARFQAESQVLIAENLRLEQALEEEERQLTDQRATLDAESFQKLAAEFDSKTEAIRAAQDAKSRSITLKREEDRQRFLQAAVPVLGELMRDAGAVAIFDKEMVILSLRGVDITEEAVARIDAALGDGSALPEEGAVAPGSGGEAAPPAMPEAPATP</sequence>
<dbReference type="Proteomes" id="UP000474758">
    <property type="component" value="Unassembled WGS sequence"/>
</dbReference>
<dbReference type="AlphaFoldDB" id="A0A6M1TTS0"/>
<dbReference type="EMBL" id="JAALFE010000010">
    <property type="protein sequence ID" value="NGQ91510.1"/>
    <property type="molecule type" value="Genomic_DNA"/>
</dbReference>
<dbReference type="Pfam" id="PF03938">
    <property type="entry name" value="OmpH"/>
    <property type="match status" value="1"/>
</dbReference>
<gene>
    <name evidence="4" type="ORF">G5V65_11440</name>
</gene>
<dbReference type="Gene3D" id="3.30.910.20">
    <property type="entry name" value="Skp domain"/>
    <property type="match status" value="1"/>
</dbReference>
<proteinExistence type="predicted"/>
<evidence type="ECO:0000313" key="5">
    <source>
        <dbReference type="Proteomes" id="UP000474758"/>
    </source>
</evidence>
<comment type="caution">
    <text evidence="4">The sequence shown here is derived from an EMBL/GenBank/DDBJ whole genome shotgun (WGS) entry which is preliminary data.</text>
</comment>
<keyword evidence="3" id="KW-0732">Signal</keyword>
<dbReference type="InterPro" id="IPR024930">
    <property type="entry name" value="Skp_dom_sf"/>
</dbReference>
<protein>
    <submittedName>
        <fullName evidence="4">OmpH family outer membrane protein</fullName>
    </submittedName>
</protein>
<dbReference type="InterPro" id="IPR005632">
    <property type="entry name" value="Chaperone_Skp"/>
</dbReference>
<feature type="region of interest" description="Disordered" evidence="2">
    <location>
        <begin position="187"/>
        <end position="215"/>
    </location>
</feature>
<dbReference type="SMART" id="SM00935">
    <property type="entry name" value="OmpH"/>
    <property type="match status" value="1"/>
</dbReference>
<name>A0A6M1TTS0_9RHOB</name>
<reference evidence="4 5" key="1">
    <citation type="submission" date="2020-02" db="EMBL/GenBank/DDBJ databases">
        <title>Rhodobacter translucens sp. nov., a novel bacterium isolated from activated sludge.</title>
        <authorList>
            <person name="Liu J."/>
        </authorList>
    </citation>
    <scope>NUCLEOTIDE SEQUENCE [LARGE SCALE GENOMIC DNA]</scope>
    <source>
        <strain evidence="4 5">HX-7-19</strain>
    </source>
</reference>
<feature type="signal peptide" evidence="3">
    <location>
        <begin position="1"/>
        <end position="28"/>
    </location>
</feature>
<evidence type="ECO:0000256" key="1">
    <source>
        <dbReference type="SAM" id="Coils"/>
    </source>
</evidence>
<feature type="compositionally biased region" description="Pro residues" evidence="2">
    <location>
        <begin position="206"/>
        <end position="215"/>
    </location>
</feature>
<accession>A0A6M1TTS0</accession>
<feature type="chain" id="PRO_5027075585" evidence="3">
    <location>
        <begin position="29"/>
        <end position="215"/>
    </location>
</feature>
<dbReference type="SUPFAM" id="SSF111384">
    <property type="entry name" value="OmpH-like"/>
    <property type="match status" value="1"/>
</dbReference>
<evidence type="ECO:0000313" key="4">
    <source>
        <dbReference type="EMBL" id="NGQ91510.1"/>
    </source>
</evidence>
<dbReference type="GO" id="GO:0051082">
    <property type="term" value="F:unfolded protein binding"/>
    <property type="evidence" value="ECO:0007669"/>
    <property type="project" value="InterPro"/>
</dbReference>
<feature type="coiled-coil region" evidence="1">
    <location>
        <begin position="67"/>
        <end position="98"/>
    </location>
</feature>
<dbReference type="RefSeq" id="WP_165050132.1">
    <property type="nucleotide sequence ID" value="NZ_JAALFE010000010.1"/>
</dbReference>
<feature type="compositionally biased region" description="Low complexity" evidence="2">
    <location>
        <begin position="190"/>
        <end position="205"/>
    </location>
</feature>